<dbReference type="OrthoDB" id="185373at2759"/>
<dbReference type="PANTHER" id="PTHR47447:SF17">
    <property type="entry name" value="OS12G0638900 PROTEIN"/>
    <property type="match status" value="1"/>
</dbReference>
<evidence type="ECO:0000256" key="4">
    <source>
        <dbReference type="ARBA" id="ARBA00044511"/>
    </source>
</evidence>
<dbReference type="PANTHER" id="PTHR47447">
    <property type="entry name" value="OS03G0856100 PROTEIN"/>
    <property type="match status" value="1"/>
</dbReference>
<comment type="subunit">
    <text evidence="4">Binds to mitochondrial small subunit 15S rRNA.</text>
</comment>
<dbReference type="AlphaFoldDB" id="A0A164ZSN8"/>
<organism evidence="6 7">
    <name type="scientific">Xylona heveae (strain CBS 132557 / TC161)</name>
    <dbReference type="NCBI Taxonomy" id="1328760"/>
    <lineage>
        <taxon>Eukaryota</taxon>
        <taxon>Fungi</taxon>
        <taxon>Dikarya</taxon>
        <taxon>Ascomycota</taxon>
        <taxon>Pezizomycotina</taxon>
        <taxon>Xylonomycetes</taxon>
        <taxon>Xylonales</taxon>
        <taxon>Xylonaceae</taxon>
        <taxon>Xylona</taxon>
    </lineage>
</organism>
<evidence type="ECO:0000256" key="3">
    <source>
        <dbReference type="ARBA" id="ARBA00044493"/>
    </source>
</evidence>
<dbReference type="RefSeq" id="XP_018185014.1">
    <property type="nucleotide sequence ID" value="XM_018333469.1"/>
</dbReference>
<comment type="similarity">
    <text evidence="1">Belongs to the CCM1 family.</text>
</comment>
<dbReference type="Gene3D" id="1.25.40.10">
    <property type="entry name" value="Tetratricopeptide repeat domain"/>
    <property type="match status" value="1"/>
</dbReference>
<evidence type="ECO:0000313" key="7">
    <source>
        <dbReference type="Proteomes" id="UP000076632"/>
    </source>
</evidence>
<keyword evidence="7" id="KW-1185">Reference proteome</keyword>
<dbReference type="OMA" id="STCRCVS"/>
<dbReference type="InParanoid" id="A0A164ZSN8"/>
<dbReference type="EMBL" id="KV407466">
    <property type="protein sequence ID" value="KZF19459.1"/>
    <property type="molecule type" value="Genomic_DNA"/>
</dbReference>
<protein>
    <recommendedName>
        <fullName evidence="8">Pentatricopeptide repeat protein</fullName>
    </recommendedName>
</protein>
<sequence>MQRAWTRTAQSNLGRYGSGLSALARRRAAIPRPRLRPGDAFTLFYSCMFATAAVVDAKVKDTRRRNLDDAIKDVKEKLLALDIQEATELGSALKAANGSGYSLKGVPRLSIPGWDITQILRPYLFNTRSTGMTRNNTYMSDKGQEALVDRLSDMLSGSSVSSHPAKSTHAFDSLERRGDNIGRARPPRPQSERKILVQEFSIAKLAIRLLIHSSVRHEEDHIDKSSEAAVQRQQDELVSRLQEMDRRLRMLRYSPEAFTEGGFGSPQYPTYQSLPYHERRESELALNTSIMDVLNDYRRGQSPLQVMLGKICFNLLASPTPPNTETYNLLVIYFSRFKESNLVKMVLNSFDESHMRPNERSVSSRLKFYTVTNNKFGFKDYLAKLDGLKGGTALARPGIKVSAGNDRLVARGGKIFQKAPRNQIVFGALINGACKFFGLEKALHWYERMIEEGWSANVEILTTLLRHCANTENWEAGRLVWKSLQAFNAKASSPLSDEQQRIDDFAYYWMLKLCKACSETQEYQRILREAIANGFSHKRVVHSPVMDKTARYKLRKQQNLRVSIGEAANPARAIEAIESSELPEQEEVAPQVSSPRHFRSEEAYHDIDYEEHRRPVYMASAC</sequence>
<keyword evidence="2" id="KW-0677">Repeat</keyword>
<dbReference type="GeneID" id="28898606"/>
<evidence type="ECO:0000313" key="6">
    <source>
        <dbReference type="EMBL" id="KZF19459.1"/>
    </source>
</evidence>
<feature type="repeat" description="PPR" evidence="5">
    <location>
        <begin position="422"/>
        <end position="456"/>
    </location>
</feature>
<proteinExistence type="inferred from homology"/>
<evidence type="ECO:0000256" key="2">
    <source>
        <dbReference type="ARBA" id="ARBA00022737"/>
    </source>
</evidence>
<dbReference type="InterPro" id="IPR002885">
    <property type="entry name" value="PPR_rpt"/>
</dbReference>
<name>A0A164ZSN8_XYLHT</name>
<evidence type="ECO:0008006" key="8">
    <source>
        <dbReference type="Google" id="ProtNLM"/>
    </source>
</evidence>
<reference evidence="6 7" key="1">
    <citation type="journal article" date="2016" name="Fungal Biol.">
        <title>The genome of Xylona heveae provides a window into fungal endophytism.</title>
        <authorList>
            <person name="Gazis R."/>
            <person name="Kuo A."/>
            <person name="Riley R."/>
            <person name="LaButti K."/>
            <person name="Lipzen A."/>
            <person name="Lin J."/>
            <person name="Amirebrahimi M."/>
            <person name="Hesse C.N."/>
            <person name="Spatafora J.W."/>
            <person name="Henrissat B."/>
            <person name="Hainaut M."/>
            <person name="Grigoriev I.V."/>
            <person name="Hibbett D.S."/>
        </authorList>
    </citation>
    <scope>NUCLEOTIDE SEQUENCE [LARGE SCALE GENOMIC DNA]</scope>
    <source>
        <strain evidence="6 7">TC161</strain>
    </source>
</reference>
<evidence type="ECO:0000256" key="1">
    <source>
        <dbReference type="ARBA" id="ARBA00006192"/>
    </source>
</evidence>
<dbReference type="PROSITE" id="PS51375">
    <property type="entry name" value="PPR"/>
    <property type="match status" value="1"/>
</dbReference>
<dbReference type="InterPro" id="IPR011990">
    <property type="entry name" value="TPR-like_helical_dom_sf"/>
</dbReference>
<dbReference type="STRING" id="1328760.A0A164ZSN8"/>
<accession>A0A164ZSN8</accession>
<dbReference type="Proteomes" id="UP000076632">
    <property type="component" value="Unassembled WGS sequence"/>
</dbReference>
<gene>
    <name evidence="6" type="ORF">L228DRAFT_251053</name>
</gene>
<evidence type="ECO:0000256" key="5">
    <source>
        <dbReference type="PROSITE-ProRule" id="PRU00708"/>
    </source>
</evidence>
<comment type="function">
    <text evidence="3">Regulates mitochondrial small subunit maturation by controlling 15S rRNA 5'-end processing. Localizes to the 5' precursor of the 15S rRNA in a position that is subsequently occupied by mS47 in the mature yeast mtSSU. Uses structure and sequence-specific RNA recognition, binding to a single-stranded region of the precursor and specifically recognizing bases -6 to -1. The exchange of Ccm1 for mS47 is coupled to the irreversible removal of precursor rRNA that is accompanied by conformational changes of the mitoribosomal proteins uS5m and mS26. These conformational changes signal completion of 5'-end rRNA processing through protection of the mature 5'-end of the 15S rRNA and stabilization of mS47. The removal of the 5' precursor together with the dissociation of Ccm1 may be catalyzed by the 5'-3' exoribonuclease Pet127. Involved in the specific removal of group I introns in mitochondrial encoded transcripts.</text>
</comment>